<sequence length="75" mass="8883">MKFIDLNDDREYTVADLKRDWAQFREEDPDNHAASFRIEFFEILMATINGRNDLEITGLTPREISNIIIRLRAQL</sequence>
<evidence type="ECO:0000313" key="1">
    <source>
        <dbReference type="EMBL" id="AHF24195.1"/>
    </source>
</evidence>
<dbReference type="EMBL" id="KC246787">
    <property type="protein sequence ID" value="AHF24195.1"/>
    <property type="molecule type" value="Genomic_DNA"/>
</dbReference>
<accession>W0FMH5</accession>
<dbReference type="AlphaFoldDB" id="W0FMH5"/>
<name>W0FMH5_9BACT</name>
<organism evidence="1">
    <name type="scientific">uncultured bacterium Contig160</name>
    <dbReference type="NCBI Taxonomy" id="1393469"/>
    <lineage>
        <taxon>Bacteria</taxon>
        <taxon>environmental samples</taxon>
    </lineage>
</organism>
<reference evidence="1" key="1">
    <citation type="journal article" date="2013" name="PLoS ONE">
        <title>Metagenomic insights into the carbohydrate-active enzymes carried by the microorganisms adhering to solid digesta in the rumen of cows.</title>
        <authorList>
            <person name="Wang L."/>
            <person name="Hatem A."/>
            <person name="Catalyurek U.V."/>
            <person name="Morrison M."/>
            <person name="Yu Z."/>
        </authorList>
    </citation>
    <scope>NUCLEOTIDE SEQUENCE</scope>
</reference>
<proteinExistence type="predicted"/>
<protein>
    <submittedName>
        <fullName evidence="1">Uncharacterized protein</fullName>
    </submittedName>
</protein>